<dbReference type="RefSeq" id="WP_203804045.1">
    <property type="nucleotide sequence ID" value="NZ_BOMY01000016.1"/>
</dbReference>
<reference evidence="3" key="1">
    <citation type="submission" date="2021-01" db="EMBL/GenBank/DDBJ databases">
        <title>Whole genome shotgun sequence of Actinoplanes tereljensis NBRC 105297.</title>
        <authorList>
            <person name="Komaki H."/>
            <person name="Tamura T."/>
        </authorList>
    </citation>
    <scope>NUCLEOTIDE SEQUENCE</scope>
    <source>
        <strain evidence="3">NBRC 105297</strain>
    </source>
</reference>
<dbReference type="SUPFAM" id="SSF103473">
    <property type="entry name" value="MFS general substrate transporter"/>
    <property type="match status" value="1"/>
</dbReference>
<feature type="transmembrane region" description="Helical" evidence="2">
    <location>
        <begin position="295"/>
        <end position="314"/>
    </location>
</feature>
<keyword evidence="2" id="KW-0812">Transmembrane</keyword>
<evidence type="ECO:0000313" key="3">
    <source>
        <dbReference type="EMBL" id="GIF19696.1"/>
    </source>
</evidence>
<name>A0A919NJ65_9ACTN</name>
<organism evidence="3 4">
    <name type="scientific">Paractinoplanes tereljensis</name>
    <dbReference type="NCBI Taxonomy" id="571912"/>
    <lineage>
        <taxon>Bacteria</taxon>
        <taxon>Bacillati</taxon>
        <taxon>Actinomycetota</taxon>
        <taxon>Actinomycetes</taxon>
        <taxon>Micromonosporales</taxon>
        <taxon>Micromonosporaceae</taxon>
        <taxon>Paractinoplanes</taxon>
    </lineage>
</organism>
<dbReference type="Gene3D" id="1.25.40.10">
    <property type="entry name" value="Tetratricopeptide repeat domain"/>
    <property type="match status" value="1"/>
</dbReference>
<sequence length="419" mass="45374">MTETGTAVAMAAVQFQRGDPDAAVGLLGPVLAAEPDNVRALVLMTHAQLALKHPDLAYRVAQRAVHVAPDSAEALGALSRAFTGLDRHDEAVEVAQRASRLEPDNAYRHNRLAWALLGDGRRTIEAEHAARLAVQLDPNEADFRITYAMVMKQLDYTDRARQALRDALALEPDNAVAQHELATLDVVHRNPFALGRLARGASGLAGALRSDPRQQASRFMLDVALRRFLVYTAVLLAVLAYVGWRMTEFSVAGARLLAGASALTTVGFAAYFVLRLDRPLRAYLLNVLAYGRQRIAAIGFAVCLLLLLVSTFAPAGWLPWLLGTAALGGFAVRLLTVSATNAHVRAAGVGAQPDRVSVVLWWVIIGCMVTAILLQIGTADAAWWFSAAALTLVAAAMVCLLVIVRRRRARREAFRGIRR</sequence>
<evidence type="ECO:0000256" key="1">
    <source>
        <dbReference type="PROSITE-ProRule" id="PRU00339"/>
    </source>
</evidence>
<keyword evidence="4" id="KW-1185">Reference proteome</keyword>
<dbReference type="InterPro" id="IPR019734">
    <property type="entry name" value="TPR_rpt"/>
</dbReference>
<evidence type="ECO:0000313" key="4">
    <source>
        <dbReference type="Proteomes" id="UP000623608"/>
    </source>
</evidence>
<dbReference type="Pfam" id="PF14559">
    <property type="entry name" value="TPR_19"/>
    <property type="match status" value="1"/>
</dbReference>
<dbReference type="PANTHER" id="PTHR12558">
    <property type="entry name" value="CELL DIVISION CYCLE 16,23,27"/>
    <property type="match status" value="1"/>
</dbReference>
<dbReference type="AlphaFoldDB" id="A0A919NJ65"/>
<protein>
    <recommendedName>
        <fullName evidence="5">Tetratricopeptide repeat protein</fullName>
    </recommendedName>
</protein>
<keyword evidence="1" id="KW-0802">TPR repeat</keyword>
<proteinExistence type="predicted"/>
<feature type="transmembrane region" description="Helical" evidence="2">
    <location>
        <begin position="256"/>
        <end position="274"/>
    </location>
</feature>
<dbReference type="InterPro" id="IPR036259">
    <property type="entry name" value="MFS_trans_sf"/>
</dbReference>
<feature type="transmembrane region" description="Helical" evidence="2">
    <location>
        <begin position="382"/>
        <end position="404"/>
    </location>
</feature>
<comment type="caution">
    <text evidence="3">The sequence shown here is derived from an EMBL/GenBank/DDBJ whole genome shotgun (WGS) entry which is preliminary data.</text>
</comment>
<dbReference type="SUPFAM" id="SSF48452">
    <property type="entry name" value="TPR-like"/>
    <property type="match status" value="1"/>
</dbReference>
<dbReference type="InterPro" id="IPR011990">
    <property type="entry name" value="TPR-like_helical_dom_sf"/>
</dbReference>
<dbReference type="EMBL" id="BOMY01000016">
    <property type="protein sequence ID" value="GIF19696.1"/>
    <property type="molecule type" value="Genomic_DNA"/>
</dbReference>
<feature type="transmembrane region" description="Helical" evidence="2">
    <location>
        <begin position="356"/>
        <end position="376"/>
    </location>
</feature>
<feature type="transmembrane region" description="Helical" evidence="2">
    <location>
        <begin position="228"/>
        <end position="244"/>
    </location>
</feature>
<dbReference type="Proteomes" id="UP000623608">
    <property type="component" value="Unassembled WGS sequence"/>
</dbReference>
<accession>A0A919NJ65</accession>
<evidence type="ECO:0000256" key="2">
    <source>
        <dbReference type="SAM" id="Phobius"/>
    </source>
</evidence>
<keyword evidence="2" id="KW-1133">Transmembrane helix</keyword>
<evidence type="ECO:0008006" key="5">
    <source>
        <dbReference type="Google" id="ProtNLM"/>
    </source>
</evidence>
<feature type="transmembrane region" description="Helical" evidence="2">
    <location>
        <begin position="320"/>
        <end position="344"/>
    </location>
</feature>
<gene>
    <name evidence="3" type="ORF">Ate02nite_24260</name>
</gene>
<keyword evidence="2" id="KW-0472">Membrane</keyword>
<feature type="repeat" description="TPR" evidence="1">
    <location>
        <begin position="72"/>
        <end position="105"/>
    </location>
</feature>
<dbReference type="PANTHER" id="PTHR12558:SF13">
    <property type="entry name" value="CELL DIVISION CYCLE PROTEIN 27 HOMOLOG"/>
    <property type="match status" value="1"/>
</dbReference>
<dbReference type="PROSITE" id="PS50005">
    <property type="entry name" value="TPR"/>
    <property type="match status" value="1"/>
</dbReference>